<dbReference type="Gene3D" id="1.10.10.10">
    <property type="entry name" value="Winged helix-like DNA-binding domain superfamily/Winged helix DNA-binding domain"/>
    <property type="match status" value="1"/>
</dbReference>
<dbReference type="Gene3D" id="3.40.50.2300">
    <property type="match status" value="1"/>
</dbReference>
<dbReference type="InterPro" id="IPR001789">
    <property type="entry name" value="Sig_transdc_resp-reg_receiver"/>
</dbReference>
<keyword evidence="7" id="KW-1185">Reference proteome</keyword>
<reference evidence="6 7" key="1">
    <citation type="submission" date="2021-08" db="EMBL/GenBank/DDBJ databases">
        <authorList>
            <person name="Peeters C."/>
        </authorList>
    </citation>
    <scope>NUCLEOTIDE SEQUENCE [LARGE SCALE GENOMIC DNA]</scope>
    <source>
        <strain evidence="6 7">LMG 23992</strain>
    </source>
</reference>
<evidence type="ECO:0000259" key="4">
    <source>
        <dbReference type="PROSITE" id="PS50043"/>
    </source>
</evidence>
<sequence>MAIRVILADDHPLIIFGVRQTLAAATGIRVVADAPNPRALTELLRNVPCDVLVTDFSMPCADAPDGLAMLTAIRSRFPQVRVVVLTMLENPGLMASMQDVGVLGIVNKRDDLSELPAVIAAAYRRGKLLGTSVREEMKRWEHQMSRKHACRNLSPREMEVVRMYVNGMTTTEMARYLHRSVNTVSTQKTNAMRKLGVSNDAELFDYALEHGLKS</sequence>
<accession>A0ABM8WNA4</accession>
<feature type="domain" description="Response regulatory" evidence="5">
    <location>
        <begin position="4"/>
        <end position="123"/>
    </location>
</feature>
<feature type="domain" description="HTH luxR-type" evidence="4">
    <location>
        <begin position="146"/>
        <end position="211"/>
    </location>
</feature>
<evidence type="ECO:0000313" key="6">
    <source>
        <dbReference type="EMBL" id="CAG9168873.1"/>
    </source>
</evidence>
<dbReference type="InterPro" id="IPR058245">
    <property type="entry name" value="NreC/VraR/RcsB-like_REC"/>
</dbReference>
<evidence type="ECO:0000313" key="7">
    <source>
        <dbReference type="Proteomes" id="UP000727654"/>
    </source>
</evidence>
<comment type="caution">
    <text evidence="6">The sequence shown here is derived from an EMBL/GenBank/DDBJ whole genome shotgun (WGS) entry which is preliminary data.</text>
</comment>
<dbReference type="SMART" id="SM00421">
    <property type="entry name" value="HTH_LUXR"/>
    <property type="match status" value="1"/>
</dbReference>
<evidence type="ECO:0000259" key="5">
    <source>
        <dbReference type="PROSITE" id="PS50110"/>
    </source>
</evidence>
<dbReference type="PROSITE" id="PS50110">
    <property type="entry name" value="RESPONSE_REGULATORY"/>
    <property type="match status" value="1"/>
</dbReference>
<dbReference type="Pfam" id="PF00196">
    <property type="entry name" value="GerE"/>
    <property type="match status" value="1"/>
</dbReference>
<dbReference type="InterPro" id="IPR039420">
    <property type="entry name" value="WalR-like"/>
</dbReference>
<dbReference type="PRINTS" id="PR00038">
    <property type="entry name" value="HTHLUXR"/>
</dbReference>
<dbReference type="PANTHER" id="PTHR43214">
    <property type="entry name" value="TWO-COMPONENT RESPONSE REGULATOR"/>
    <property type="match status" value="1"/>
</dbReference>
<dbReference type="SUPFAM" id="SSF52172">
    <property type="entry name" value="CheY-like"/>
    <property type="match status" value="1"/>
</dbReference>
<dbReference type="EMBL" id="CAJZAI010000002">
    <property type="protein sequence ID" value="CAG9168873.1"/>
    <property type="molecule type" value="Genomic_DNA"/>
</dbReference>
<dbReference type="CDD" id="cd06170">
    <property type="entry name" value="LuxR_C_like"/>
    <property type="match status" value="1"/>
</dbReference>
<dbReference type="InterPro" id="IPR016032">
    <property type="entry name" value="Sig_transdc_resp-reg_C-effctor"/>
</dbReference>
<evidence type="ECO:0000256" key="1">
    <source>
        <dbReference type="ARBA" id="ARBA00022553"/>
    </source>
</evidence>
<evidence type="ECO:0000256" key="2">
    <source>
        <dbReference type="ARBA" id="ARBA00023125"/>
    </source>
</evidence>
<dbReference type="InterPro" id="IPR036388">
    <property type="entry name" value="WH-like_DNA-bd_sf"/>
</dbReference>
<dbReference type="InterPro" id="IPR011006">
    <property type="entry name" value="CheY-like_superfamily"/>
</dbReference>
<dbReference type="InterPro" id="IPR000792">
    <property type="entry name" value="Tscrpt_reg_LuxR_C"/>
</dbReference>
<dbReference type="SMART" id="SM00448">
    <property type="entry name" value="REC"/>
    <property type="match status" value="1"/>
</dbReference>
<dbReference type="PANTHER" id="PTHR43214:SF17">
    <property type="entry name" value="TRANSCRIPTIONAL REGULATORY PROTEIN RCSB"/>
    <property type="match status" value="1"/>
</dbReference>
<gene>
    <name evidence="6" type="primary">rcsB_2</name>
    <name evidence="6" type="ORF">LMG23992_01331</name>
</gene>
<name>A0ABM8WNA4_9BURK</name>
<dbReference type="Proteomes" id="UP000727654">
    <property type="component" value="Unassembled WGS sequence"/>
</dbReference>
<dbReference type="Pfam" id="PF00072">
    <property type="entry name" value="Response_reg"/>
    <property type="match status" value="1"/>
</dbReference>
<keyword evidence="1 3" id="KW-0597">Phosphoprotein</keyword>
<dbReference type="PROSITE" id="PS50043">
    <property type="entry name" value="HTH_LUXR_2"/>
    <property type="match status" value="1"/>
</dbReference>
<proteinExistence type="predicted"/>
<dbReference type="RefSeq" id="WP_224078976.1">
    <property type="nucleotide sequence ID" value="NZ_CAJZAI010000002.1"/>
</dbReference>
<dbReference type="SUPFAM" id="SSF46894">
    <property type="entry name" value="C-terminal effector domain of the bipartite response regulators"/>
    <property type="match status" value="1"/>
</dbReference>
<evidence type="ECO:0000256" key="3">
    <source>
        <dbReference type="PROSITE-ProRule" id="PRU00169"/>
    </source>
</evidence>
<organism evidence="6 7">
    <name type="scientific">Cupriavidus laharis</name>
    <dbReference type="NCBI Taxonomy" id="151654"/>
    <lineage>
        <taxon>Bacteria</taxon>
        <taxon>Pseudomonadati</taxon>
        <taxon>Pseudomonadota</taxon>
        <taxon>Betaproteobacteria</taxon>
        <taxon>Burkholderiales</taxon>
        <taxon>Burkholderiaceae</taxon>
        <taxon>Cupriavidus</taxon>
    </lineage>
</organism>
<protein>
    <submittedName>
        <fullName evidence="6">Transcriptional regulatory protein RcsB</fullName>
    </submittedName>
</protein>
<keyword evidence="2" id="KW-0238">DNA-binding</keyword>
<feature type="modified residue" description="4-aspartylphosphate" evidence="3">
    <location>
        <position position="55"/>
    </location>
</feature>
<dbReference type="CDD" id="cd17535">
    <property type="entry name" value="REC_NarL-like"/>
    <property type="match status" value="1"/>
</dbReference>